<gene>
    <name evidence="2" type="ORF">J2Z83_002941</name>
</gene>
<reference evidence="2 3" key="1">
    <citation type="submission" date="2021-03" db="EMBL/GenBank/DDBJ databases">
        <title>Genomic Encyclopedia of Type Strains, Phase IV (KMG-IV): sequencing the most valuable type-strain genomes for metagenomic binning, comparative biology and taxonomic classification.</title>
        <authorList>
            <person name="Goeker M."/>
        </authorList>
    </citation>
    <scope>NUCLEOTIDE SEQUENCE [LARGE SCALE GENOMIC DNA]</scope>
    <source>
        <strain evidence="2 3">DSM 25609</strain>
    </source>
</reference>
<dbReference type="Pfam" id="PF05016">
    <property type="entry name" value="ParE_toxin"/>
    <property type="match status" value="1"/>
</dbReference>
<evidence type="ECO:0000313" key="2">
    <source>
        <dbReference type="EMBL" id="MBP1970805.1"/>
    </source>
</evidence>
<dbReference type="SUPFAM" id="SSF143011">
    <property type="entry name" value="RelE-like"/>
    <property type="match status" value="1"/>
</dbReference>
<protein>
    <submittedName>
        <fullName evidence="2">Addiction module RelE/StbE family toxin</fullName>
    </submittedName>
</protein>
<proteinExistence type="predicted"/>
<evidence type="ECO:0000256" key="1">
    <source>
        <dbReference type="ARBA" id="ARBA00022649"/>
    </source>
</evidence>
<dbReference type="NCBIfam" id="TIGR02385">
    <property type="entry name" value="RelE_StbE"/>
    <property type="match status" value="1"/>
</dbReference>
<evidence type="ECO:0000313" key="3">
    <source>
        <dbReference type="Proteomes" id="UP001519345"/>
    </source>
</evidence>
<dbReference type="InterPro" id="IPR035093">
    <property type="entry name" value="RelE/ParE_toxin_dom_sf"/>
</dbReference>
<dbReference type="Proteomes" id="UP001519345">
    <property type="component" value="Unassembled WGS sequence"/>
</dbReference>
<dbReference type="EMBL" id="JAGGKX010000017">
    <property type="protein sequence ID" value="MBP1970805.1"/>
    <property type="molecule type" value="Genomic_DNA"/>
</dbReference>
<keyword evidence="1" id="KW-1277">Toxin-antitoxin system</keyword>
<dbReference type="RefSeq" id="WP_209463895.1">
    <property type="nucleotide sequence ID" value="NZ_CP110224.1"/>
</dbReference>
<organism evidence="2 3">
    <name type="scientific">Virgibacillus natechei</name>
    <dbReference type="NCBI Taxonomy" id="1216297"/>
    <lineage>
        <taxon>Bacteria</taxon>
        <taxon>Bacillati</taxon>
        <taxon>Bacillota</taxon>
        <taxon>Bacilli</taxon>
        <taxon>Bacillales</taxon>
        <taxon>Bacillaceae</taxon>
        <taxon>Virgibacillus</taxon>
    </lineage>
</organism>
<name>A0ABS4IJQ4_9BACI</name>
<keyword evidence="3" id="KW-1185">Reference proteome</keyword>
<dbReference type="Gene3D" id="3.30.2310.20">
    <property type="entry name" value="RelE-like"/>
    <property type="match status" value="1"/>
</dbReference>
<comment type="caution">
    <text evidence="2">The sequence shown here is derived from an EMBL/GenBank/DDBJ whole genome shotgun (WGS) entry which is preliminary data.</text>
</comment>
<dbReference type="InterPro" id="IPR007712">
    <property type="entry name" value="RelE/ParE_toxin"/>
</dbReference>
<accession>A0ABS4IJQ4</accession>
<sequence length="106" mass="12764">MEENSYKIKITPKAYEDLDEIYGYIANDLYNEEAADNLMEKIESNVMRLNNFPFSCSFVRDEILKNKGYRKLVVENYTVFHLINEDAKHIVVMRVLYRRRKYQDLI</sequence>